<dbReference type="EMBL" id="LUKE01000002">
    <property type="protein sequence ID" value="KYG64691.1"/>
    <property type="molecule type" value="Genomic_DNA"/>
</dbReference>
<keyword evidence="2" id="KW-0732">Signal</keyword>
<feature type="compositionally biased region" description="Basic residues" evidence="1">
    <location>
        <begin position="154"/>
        <end position="169"/>
    </location>
</feature>
<sequence>MKKITFILFLIFLGTVSAQGQTKKSLPVWCDTKVWPYDRDMPLSDIVRELNTMDRVQMVQMIWGELLLRHSKPMAVPLIAYVAGSAIDDDLNGYFKALAYLNLKGVQVQQAIQKWPLSRKVIEPVMSLEQMCSLFEKSQGPKWLTVGTFDKSPARKPAKVGGKNAKKKK</sequence>
<protein>
    <submittedName>
        <fullName evidence="3">Uncharacterized protein</fullName>
    </submittedName>
</protein>
<accession>A0A150WL17</accession>
<proteinExistence type="predicted"/>
<gene>
    <name evidence="3" type="ORF">AZI86_10800</name>
</gene>
<dbReference type="AlphaFoldDB" id="A0A150WL17"/>
<comment type="caution">
    <text evidence="3">The sequence shown here is derived from an EMBL/GenBank/DDBJ whole genome shotgun (WGS) entry which is preliminary data.</text>
</comment>
<evidence type="ECO:0000256" key="2">
    <source>
        <dbReference type="SAM" id="SignalP"/>
    </source>
</evidence>
<name>A0A150WL17_BDEBC</name>
<feature type="signal peptide" evidence="2">
    <location>
        <begin position="1"/>
        <end position="20"/>
    </location>
</feature>
<keyword evidence="4" id="KW-1185">Reference proteome</keyword>
<evidence type="ECO:0000313" key="4">
    <source>
        <dbReference type="Proteomes" id="UP000075320"/>
    </source>
</evidence>
<reference evidence="3 4" key="1">
    <citation type="submission" date="2016-03" db="EMBL/GenBank/DDBJ databases">
        <authorList>
            <person name="Ploux O."/>
        </authorList>
    </citation>
    <scope>NUCLEOTIDE SEQUENCE [LARGE SCALE GENOMIC DNA]</scope>
    <source>
        <strain evidence="3 4">R0</strain>
    </source>
</reference>
<feature type="region of interest" description="Disordered" evidence="1">
    <location>
        <begin position="146"/>
        <end position="169"/>
    </location>
</feature>
<dbReference type="RefSeq" id="WP_061835202.1">
    <property type="nucleotide sequence ID" value="NZ_LUKE01000002.1"/>
</dbReference>
<organism evidence="3 4">
    <name type="scientific">Bdellovibrio bacteriovorus</name>
    <dbReference type="NCBI Taxonomy" id="959"/>
    <lineage>
        <taxon>Bacteria</taxon>
        <taxon>Pseudomonadati</taxon>
        <taxon>Bdellovibrionota</taxon>
        <taxon>Bdellovibrionia</taxon>
        <taxon>Bdellovibrionales</taxon>
        <taxon>Pseudobdellovibrionaceae</taxon>
        <taxon>Bdellovibrio</taxon>
    </lineage>
</organism>
<feature type="chain" id="PRO_5007573134" evidence="2">
    <location>
        <begin position="21"/>
        <end position="169"/>
    </location>
</feature>
<evidence type="ECO:0000313" key="3">
    <source>
        <dbReference type="EMBL" id="KYG64691.1"/>
    </source>
</evidence>
<evidence type="ECO:0000256" key="1">
    <source>
        <dbReference type="SAM" id="MobiDB-lite"/>
    </source>
</evidence>
<dbReference type="Proteomes" id="UP000075320">
    <property type="component" value="Unassembled WGS sequence"/>
</dbReference>